<dbReference type="InterPro" id="IPR020904">
    <property type="entry name" value="Sc_DH/Rdtase_CS"/>
</dbReference>
<name>A0ABP3RQV1_9ACTN</name>
<evidence type="ECO:0000313" key="4">
    <source>
        <dbReference type="Proteomes" id="UP001500957"/>
    </source>
</evidence>
<dbReference type="Proteomes" id="UP001500957">
    <property type="component" value="Unassembled WGS sequence"/>
</dbReference>
<dbReference type="InterPro" id="IPR002347">
    <property type="entry name" value="SDR_fam"/>
</dbReference>
<proteinExistence type="inferred from homology"/>
<dbReference type="Pfam" id="PF00106">
    <property type="entry name" value="adh_short"/>
    <property type="match status" value="1"/>
</dbReference>
<sequence length="265" mass="28227">MELAEKVVVVTGGAKGMGAAMCRRFAAAGAHVVVADIDAAGTAALADEVAGLGVVTDVRRESDIVELVRAATERFGQVDVFVSNAGVLWGEPHDGVTPLQERGNPWASNAAWQEVWDVNVMAQVYAARAVLPQMLERGDGYLVQNASAGGLLTAMGNAPYTVSKHAAVGLVEWLAIHYGDAGIKVSCIVAEGVRTDMLRGAQGEWFAVAGAVEPEEAADCVVDGIRKEEFLILTHPNVVKYFQGKAADYDGWLTRMRRLHAKTPR</sequence>
<keyword evidence="4" id="KW-1185">Reference proteome</keyword>
<dbReference type="EMBL" id="BAAAHE010000008">
    <property type="protein sequence ID" value="GAA0612465.1"/>
    <property type="molecule type" value="Genomic_DNA"/>
</dbReference>
<dbReference type="PANTHER" id="PTHR24322">
    <property type="entry name" value="PKSB"/>
    <property type="match status" value="1"/>
</dbReference>
<gene>
    <name evidence="3" type="ORF">GCM10009547_13100</name>
</gene>
<protein>
    <submittedName>
        <fullName evidence="3">SDR family oxidoreductase</fullName>
    </submittedName>
</protein>
<dbReference type="PROSITE" id="PS00061">
    <property type="entry name" value="ADH_SHORT"/>
    <property type="match status" value="1"/>
</dbReference>
<dbReference type="PANTHER" id="PTHR24322:SF736">
    <property type="entry name" value="RETINOL DEHYDROGENASE 10"/>
    <property type="match status" value="1"/>
</dbReference>
<reference evidence="4" key="1">
    <citation type="journal article" date="2019" name="Int. J. Syst. Evol. Microbiol.">
        <title>The Global Catalogue of Microorganisms (GCM) 10K type strain sequencing project: providing services to taxonomists for standard genome sequencing and annotation.</title>
        <authorList>
            <consortium name="The Broad Institute Genomics Platform"/>
            <consortium name="The Broad Institute Genome Sequencing Center for Infectious Disease"/>
            <person name="Wu L."/>
            <person name="Ma J."/>
        </authorList>
    </citation>
    <scope>NUCLEOTIDE SEQUENCE [LARGE SCALE GENOMIC DNA]</scope>
    <source>
        <strain evidence="4">JCM 10671</strain>
    </source>
</reference>
<accession>A0ABP3RQV1</accession>
<comment type="caution">
    <text evidence="3">The sequence shown here is derived from an EMBL/GenBank/DDBJ whole genome shotgun (WGS) entry which is preliminary data.</text>
</comment>
<keyword evidence="2" id="KW-0560">Oxidoreductase</keyword>
<organism evidence="3 4">
    <name type="scientific">Sporichthya brevicatena</name>
    <dbReference type="NCBI Taxonomy" id="171442"/>
    <lineage>
        <taxon>Bacteria</taxon>
        <taxon>Bacillati</taxon>
        <taxon>Actinomycetota</taxon>
        <taxon>Actinomycetes</taxon>
        <taxon>Sporichthyales</taxon>
        <taxon>Sporichthyaceae</taxon>
        <taxon>Sporichthya</taxon>
    </lineage>
</organism>
<dbReference type="Gene3D" id="3.40.50.720">
    <property type="entry name" value="NAD(P)-binding Rossmann-like Domain"/>
    <property type="match status" value="1"/>
</dbReference>
<evidence type="ECO:0000256" key="1">
    <source>
        <dbReference type="ARBA" id="ARBA00006484"/>
    </source>
</evidence>
<evidence type="ECO:0000313" key="3">
    <source>
        <dbReference type="EMBL" id="GAA0612465.1"/>
    </source>
</evidence>
<dbReference type="RefSeq" id="WP_344602853.1">
    <property type="nucleotide sequence ID" value="NZ_BAAAHE010000008.1"/>
</dbReference>
<evidence type="ECO:0000256" key="2">
    <source>
        <dbReference type="ARBA" id="ARBA00023002"/>
    </source>
</evidence>
<dbReference type="SUPFAM" id="SSF51735">
    <property type="entry name" value="NAD(P)-binding Rossmann-fold domains"/>
    <property type="match status" value="1"/>
</dbReference>
<comment type="similarity">
    <text evidence="1">Belongs to the short-chain dehydrogenases/reductases (SDR) family.</text>
</comment>
<dbReference type="InterPro" id="IPR036291">
    <property type="entry name" value="NAD(P)-bd_dom_sf"/>
</dbReference>
<dbReference type="PRINTS" id="PR00081">
    <property type="entry name" value="GDHRDH"/>
</dbReference>